<evidence type="ECO:0000256" key="6">
    <source>
        <dbReference type="SAM" id="Phobius"/>
    </source>
</evidence>
<name>A0ABP7ZY16_9MICO</name>
<dbReference type="Proteomes" id="UP001501079">
    <property type="component" value="Unassembled WGS sequence"/>
</dbReference>
<evidence type="ECO:0000259" key="7">
    <source>
        <dbReference type="Pfam" id="PF00892"/>
    </source>
</evidence>
<evidence type="ECO:0000313" key="9">
    <source>
        <dbReference type="Proteomes" id="UP001501079"/>
    </source>
</evidence>
<dbReference type="SUPFAM" id="SSF103481">
    <property type="entry name" value="Multidrug resistance efflux transporter EmrE"/>
    <property type="match status" value="2"/>
</dbReference>
<feature type="transmembrane region" description="Helical" evidence="6">
    <location>
        <begin position="169"/>
        <end position="193"/>
    </location>
</feature>
<dbReference type="RefSeq" id="WP_344752827.1">
    <property type="nucleotide sequence ID" value="NZ_BAABBW010000002.1"/>
</dbReference>
<sequence>MEDIKRWLPVAAIAPIAWGSTYFVTREFLPPDPLWGAAIRALPAGLVLLAFVRRMPHGSWWWKSAVLGILNVGAFFVLVYAAAQLLPTSLASTIMASSPVALALIAWLIVGERPSGVRLAGAVVGVAGVCVMLWGGRMPVSGTGVAASVAAMLMSSFGFILGKRWNDEVGLLASTSWQLTAGGLMLLPAAAIVEGPPPAVDARALAGYAYVTVIATAVAYVAWFAALRHLRGDAVGLAGLLNPVTGVLLGVFLAGDALGVRQLLGLALVLGGIIAPLIPRRARRNPQETRADIVWERSSST</sequence>
<dbReference type="PANTHER" id="PTHR32322:SF2">
    <property type="entry name" value="EAMA DOMAIN-CONTAINING PROTEIN"/>
    <property type="match status" value="1"/>
</dbReference>
<feature type="transmembrane region" description="Helical" evidence="6">
    <location>
        <begin position="260"/>
        <end position="278"/>
    </location>
</feature>
<dbReference type="InterPro" id="IPR000620">
    <property type="entry name" value="EamA_dom"/>
</dbReference>
<feature type="domain" description="EamA" evidence="7">
    <location>
        <begin position="7"/>
        <end position="133"/>
    </location>
</feature>
<accession>A0ABP7ZY16</accession>
<evidence type="ECO:0000256" key="4">
    <source>
        <dbReference type="ARBA" id="ARBA00022989"/>
    </source>
</evidence>
<feature type="transmembrane region" description="Helical" evidence="6">
    <location>
        <begin position="35"/>
        <end position="52"/>
    </location>
</feature>
<feature type="transmembrane region" description="Helical" evidence="6">
    <location>
        <begin position="89"/>
        <end position="110"/>
    </location>
</feature>
<keyword evidence="4 6" id="KW-1133">Transmembrane helix</keyword>
<feature type="transmembrane region" description="Helical" evidence="6">
    <location>
        <begin position="205"/>
        <end position="227"/>
    </location>
</feature>
<dbReference type="Pfam" id="PF00892">
    <property type="entry name" value="EamA"/>
    <property type="match status" value="2"/>
</dbReference>
<dbReference type="PANTHER" id="PTHR32322">
    <property type="entry name" value="INNER MEMBRANE TRANSPORTER"/>
    <property type="match status" value="1"/>
</dbReference>
<evidence type="ECO:0000256" key="1">
    <source>
        <dbReference type="ARBA" id="ARBA00004141"/>
    </source>
</evidence>
<gene>
    <name evidence="8" type="ORF">GCM10022287_14760</name>
</gene>
<feature type="transmembrane region" description="Helical" evidence="6">
    <location>
        <begin position="64"/>
        <end position="83"/>
    </location>
</feature>
<dbReference type="EMBL" id="BAABBW010000002">
    <property type="protein sequence ID" value="GAA4172999.1"/>
    <property type="molecule type" value="Genomic_DNA"/>
</dbReference>
<comment type="caution">
    <text evidence="8">The sequence shown here is derived from an EMBL/GenBank/DDBJ whole genome shotgun (WGS) entry which is preliminary data.</text>
</comment>
<evidence type="ECO:0000313" key="8">
    <source>
        <dbReference type="EMBL" id="GAA4172999.1"/>
    </source>
</evidence>
<comment type="subcellular location">
    <subcellularLocation>
        <location evidence="1">Membrane</location>
        <topology evidence="1">Multi-pass membrane protein</topology>
    </subcellularLocation>
</comment>
<dbReference type="Gene3D" id="1.10.3730.20">
    <property type="match status" value="1"/>
</dbReference>
<evidence type="ECO:0000256" key="5">
    <source>
        <dbReference type="ARBA" id="ARBA00023136"/>
    </source>
</evidence>
<comment type="similarity">
    <text evidence="2">Belongs to the EamA transporter family.</text>
</comment>
<keyword evidence="3 6" id="KW-0812">Transmembrane</keyword>
<keyword evidence="5 6" id="KW-0472">Membrane</keyword>
<protein>
    <submittedName>
        <fullName evidence="8">EamA family transporter</fullName>
    </submittedName>
</protein>
<reference evidence="9" key="1">
    <citation type="journal article" date="2019" name="Int. J. Syst. Evol. Microbiol.">
        <title>The Global Catalogue of Microorganisms (GCM) 10K type strain sequencing project: providing services to taxonomists for standard genome sequencing and annotation.</title>
        <authorList>
            <consortium name="The Broad Institute Genomics Platform"/>
            <consortium name="The Broad Institute Genome Sequencing Center for Infectious Disease"/>
            <person name="Wu L."/>
            <person name="Ma J."/>
        </authorList>
    </citation>
    <scope>NUCLEOTIDE SEQUENCE [LARGE SCALE GENOMIC DNA]</scope>
    <source>
        <strain evidence="9">JCM 17591</strain>
    </source>
</reference>
<feature type="domain" description="EamA" evidence="7">
    <location>
        <begin position="144"/>
        <end position="274"/>
    </location>
</feature>
<feature type="transmembrane region" description="Helical" evidence="6">
    <location>
        <begin position="117"/>
        <end position="136"/>
    </location>
</feature>
<proteinExistence type="inferred from homology"/>
<feature type="transmembrane region" description="Helical" evidence="6">
    <location>
        <begin position="142"/>
        <end position="162"/>
    </location>
</feature>
<dbReference type="InterPro" id="IPR037185">
    <property type="entry name" value="EmrE-like"/>
</dbReference>
<organism evidence="8 9">
    <name type="scientific">Gryllotalpicola koreensis</name>
    <dbReference type="NCBI Taxonomy" id="993086"/>
    <lineage>
        <taxon>Bacteria</taxon>
        <taxon>Bacillati</taxon>
        <taxon>Actinomycetota</taxon>
        <taxon>Actinomycetes</taxon>
        <taxon>Micrococcales</taxon>
        <taxon>Microbacteriaceae</taxon>
        <taxon>Gryllotalpicola</taxon>
    </lineage>
</organism>
<keyword evidence="9" id="KW-1185">Reference proteome</keyword>
<evidence type="ECO:0000256" key="3">
    <source>
        <dbReference type="ARBA" id="ARBA00022692"/>
    </source>
</evidence>
<feature type="transmembrane region" description="Helical" evidence="6">
    <location>
        <begin position="234"/>
        <end position="254"/>
    </location>
</feature>
<dbReference type="InterPro" id="IPR050638">
    <property type="entry name" value="AA-Vitamin_Transporters"/>
</dbReference>
<evidence type="ECO:0000256" key="2">
    <source>
        <dbReference type="ARBA" id="ARBA00007362"/>
    </source>
</evidence>